<dbReference type="AlphaFoldDB" id="A0A432MDX7"/>
<protein>
    <submittedName>
        <fullName evidence="5">Response regulator</fullName>
    </submittedName>
</protein>
<dbReference type="Gene3D" id="3.30.565.10">
    <property type="entry name" value="Histidine kinase-like ATPase, C-terminal domain"/>
    <property type="match status" value="1"/>
</dbReference>
<dbReference type="SUPFAM" id="SSF52172">
    <property type="entry name" value="CheY-like"/>
    <property type="match status" value="1"/>
</dbReference>
<name>A0A432MDX7_9BACT</name>
<accession>A0A432MDX7</accession>
<organism evidence="5 6">
    <name type="scientific">Tautonia sociabilis</name>
    <dbReference type="NCBI Taxonomy" id="2080755"/>
    <lineage>
        <taxon>Bacteria</taxon>
        <taxon>Pseudomonadati</taxon>
        <taxon>Planctomycetota</taxon>
        <taxon>Planctomycetia</taxon>
        <taxon>Isosphaerales</taxon>
        <taxon>Isosphaeraceae</taxon>
        <taxon>Tautonia</taxon>
    </lineage>
</organism>
<dbReference type="Pfam" id="PF00072">
    <property type="entry name" value="Response_reg"/>
    <property type="match status" value="1"/>
</dbReference>
<evidence type="ECO:0000256" key="2">
    <source>
        <dbReference type="PROSITE-ProRule" id="PRU00169"/>
    </source>
</evidence>
<reference evidence="5 6" key="2">
    <citation type="submission" date="2019-01" db="EMBL/GenBank/DDBJ databases">
        <title>Tautonia sociabilis, a novel thermotolerant planctomycete of Isosphaeraceae family, isolated from a 4000 m deep subterranean habitat.</title>
        <authorList>
            <person name="Kovaleva O.L."/>
            <person name="Elcheninov A.G."/>
            <person name="Van Heerden E."/>
            <person name="Toshchakov S.V."/>
            <person name="Novikov A."/>
            <person name="Bonch-Osmolovskaya E.A."/>
            <person name="Kublanov I.V."/>
        </authorList>
    </citation>
    <scope>NUCLEOTIDE SEQUENCE [LARGE SCALE GENOMIC DNA]</scope>
    <source>
        <strain evidence="5 6">GM2012</strain>
    </source>
</reference>
<evidence type="ECO:0000259" key="3">
    <source>
        <dbReference type="PROSITE" id="PS50109"/>
    </source>
</evidence>
<dbReference type="PANTHER" id="PTHR44591">
    <property type="entry name" value="STRESS RESPONSE REGULATOR PROTEIN 1"/>
    <property type="match status" value="1"/>
</dbReference>
<keyword evidence="6" id="KW-1185">Reference proteome</keyword>
<dbReference type="EMBL" id="RYZH01000062">
    <property type="protein sequence ID" value="RUL83300.1"/>
    <property type="molecule type" value="Genomic_DNA"/>
</dbReference>
<evidence type="ECO:0000313" key="5">
    <source>
        <dbReference type="EMBL" id="RUL83300.1"/>
    </source>
</evidence>
<sequence>MPHSMRWALLQVRTEEAEVVRSSAREVPCRVETLLLEREEQLEGIAAGGVEVIIASHRPPEADAMRWLPDIVRQPGRPTVVILADGDDPVSCRRLRRAGAFSVVRRDRPSRLSKAVRRAAERATWEATREDLRQLSNLMQAVGHNLRDVLGGISNAVEVLSFQAGNGGLGQRRTIELLDQLCRRMTGLLDDYSEVARIDSEPISPTREVVELGAALDRAADRAKVELGDSSSRFVRAALPGPIWMHIDARRLEHLVRHALIYVRKGKQRGSEVRIDYREAGDRFELRFDAEDRGGVPRPAVAPGIDLDLFLSRKLADRLGGRVRTGPPFVVDLPLSLVRRSGLVVPEVSRANGMDLGDLNRHALLVDDNPESVQALGLLIGRLGWNVRVTPDTTEALRMVKDFRPGVVLIDLQMPVMDGQTLAREIRREQRGPAPLLIGITGTADRPVQDESGGNCFDYFLTKPVRREQIIALLPGPAGAASDENRRR</sequence>
<keyword evidence="1 2" id="KW-0597">Phosphoprotein</keyword>
<reference evidence="5 6" key="1">
    <citation type="submission" date="2018-12" db="EMBL/GenBank/DDBJ databases">
        <authorList>
            <person name="Toschakov S.V."/>
        </authorList>
    </citation>
    <scope>NUCLEOTIDE SEQUENCE [LARGE SCALE GENOMIC DNA]</scope>
    <source>
        <strain evidence="5 6">GM2012</strain>
    </source>
</reference>
<feature type="domain" description="Response regulatory" evidence="4">
    <location>
        <begin position="362"/>
        <end position="478"/>
    </location>
</feature>
<evidence type="ECO:0000259" key="4">
    <source>
        <dbReference type="PROSITE" id="PS50110"/>
    </source>
</evidence>
<dbReference type="InterPro" id="IPR005467">
    <property type="entry name" value="His_kinase_dom"/>
</dbReference>
<dbReference type="Proteomes" id="UP000280296">
    <property type="component" value="Unassembled WGS sequence"/>
</dbReference>
<dbReference type="OrthoDB" id="290734at2"/>
<feature type="modified residue" description="4-aspartylphosphate" evidence="2">
    <location>
        <position position="411"/>
    </location>
</feature>
<feature type="domain" description="Histidine kinase" evidence="3">
    <location>
        <begin position="141"/>
        <end position="337"/>
    </location>
</feature>
<dbReference type="PANTHER" id="PTHR44591:SF3">
    <property type="entry name" value="RESPONSE REGULATORY DOMAIN-CONTAINING PROTEIN"/>
    <property type="match status" value="1"/>
</dbReference>
<dbReference type="Gene3D" id="3.40.50.2300">
    <property type="match status" value="1"/>
</dbReference>
<evidence type="ECO:0000313" key="6">
    <source>
        <dbReference type="Proteomes" id="UP000280296"/>
    </source>
</evidence>
<dbReference type="SMART" id="SM00448">
    <property type="entry name" value="REC"/>
    <property type="match status" value="1"/>
</dbReference>
<dbReference type="SUPFAM" id="SSF55874">
    <property type="entry name" value="ATPase domain of HSP90 chaperone/DNA topoisomerase II/histidine kinase"/>
    <property type="match status" value="1"/>
</dbReference>
<dbReference type="RefSeq" id="WP_126727686.1">
    <property type="nucleotide sequence ID" value="NZ_RYZH01000062.1"/>
</dbReference>
<dbReference type="GO" id="GO:0000160">
    <property type="term" value="P:phosphorelay signal transduction system"/>
    <property type="evidence" value="ECO:0007669"/>
    <property type="project" value="InterPro"/>
</dbReference>
<dbReference type="PROSITE" id="PS50110">
    <property type="entry name" value="RESPONSE_REGULATORY"/>
    <property type="match status" value="1"/>
</dbReference>
<dbReference type="PROSITE" id="PS50109">
    <property type="entry name" value="HIS_KIN"/>
    <property type="match status" value="1"/>
</dbReference>
<dbReference type="InterPro" id="IPR050595">
    <property type="entry name" value="Bact_response_regulator"/>
</dbReference>
<proteinExistence type="predicted"/>
<comment type="caution">
    <text evidence="5">The sequence shown here is derived from an EMBL/GenBank/DDBJ whole genome shotgun (WGS) entry which is preliminary data.</text>
</comment>
<dbReference type="InterPro" id="IPR036890">
    <property type="entry name" value="HATPase_C_sf"/>
</dbReference>
<dbReference type="InterPro" id="IPR001789">
    <property type="entry name" value="Sig_transdc_resp-reg_receiver"/>
</dbReference>
<evidence type="ECO:0000256" key="1">
    <source>
        <dbReference type="ARBA" id="ARBA00022553"/>
    </source>
</evidence>
<dbReference type="InterPro" id="IPR011006">
    <property type="entry name" value="CheY-like_superfamily"/>
</dbReference>
<gene>
    <name evidence="5" type="ORF">TsocGM_22375</name>
</gene>
<dbReference type="CDD" id="cd17546">
    <property type="entry name" value="REC_hyHK_CKI1_RcsC-like"/>
    <property type="match status" value="1"/>
</dbReference>